<keyword evidence="3 6" id="KW-0472">Membrane</keyword>
<dbReference type="AlphaFoldDB" id="A0A934I1K4"/>
<feature type="domain" description="GerMN" evidence="8">
    <location>
        <begin position="201"/>
        <end position="284"/>
    </location>
</feature>
<dbReference type="GO" id="GO:0005886">
    <property type="term" value="C:plasma membrane"/>
    <property type="evidence" value="ECO:0007669"/>
    <property type="project" value="UniProtKB-SubCell"/>
</dbReference>
<keyword evidence="2 6" id="KW-0732">Signal</keyword>
<evidence type="ECO:0000256" key="4">
    <source>
        <dbReference type="ARBA" id="ARBA00023139"/>
    </source>
</evidence>
<dbReference type="RefSeq" id="WP_198738622.1">
    <property type="nucleotide sequence ID" value="NZ_JAEIOS010000012.1"/>
</dbReference>
<dbReference type="Pfam" id="PF10646">
    <property type="entry name" value="Germane"/>
    <property type="match status" value="1"/>
</dbReference>
<comment type="caution">
    <text evidence="9">The sequence shown here is derived from an EMBL/GenBank/DDBJ whole genome shotgun (WGS) entry which is preliminary data.</text>
</comment>
<name>A0A934I1K4_9CORY</name>
<dbReference type="SUPFAM" id="SSF82171">
    <property type="entry name" value="DPP6 N-terminal domain-like"/>
    <property type="match status" value="1"/>
</dbReference>
<keyword evidence="10" id="KW-1185">Reference proteome</keyword>
<dbReference type="NCBIfam" id="NF010141">
    <property type="entry name" value="PRK13616.1"/>
    <property type="match status" value="1"/>
</dbReference>
<evidence type="ECO:0000256" key="1">
    <source>
        <dbReference type="ARBA" id="ARBA00022475"/>
    </source>
</evidence>
<evidence type="ECO:0000256" key="6">
    <source>
        <dbReference type="HAMAP-Rule" id="MF_01373"/>
    </source>
</evidence>
<dbReference type="InterPro" id="IPR059026">
    <property type="entry name" value="LpqB_N"/>
</dbReference>
<dbReference type="Proteomes" id="UP000645966">
    <property type="component" value="Unassembled WGS sequence"/>
</dbReference>
<keyword evidence="4 6" id="KW-0564">Palmitate</keyword>
<accession>A0A934I1K4</accession>
<keyword evidence="5 6" id="KW-0449">Lipoprotein</keyword>
<evidence type="ECO:0000256" key="2">
    <source>
        <dbReference type="ARBA" id="ARBA00022729"/>
    </source>
</evidence>
<dbReference type="SMART" id="SM00909">
    <property type="entry name" value="Germane"/>
    <property type="match status" value="1"/>
</dbReference>
<gene>
    <name evidence="6 9" type="primary">lpqB</name>
    <name evidence="9" type="ORF">JDV75_07410</name>
</gene>
<dbReference type="EMBL" id="JAEIOS010000012">
    <property type="protein sequence ID" value="MBI8989590.1"/>
    <property type="molecule type" value="Genomic_DNA"/>
</dbReference>
<dbReference type="InterPro" id="IPR019606">
    <property type="entry name" value="GerMN"/>
</dbReference>
<dbReference type="InterPro" id="IPR018910">
    <property type="entry name" value="LpqB_C"/>
</dbReference>
<feature type="signal peptide" evidence="7">
    <location>
        <begin position="1"/>
        <end position="29"/>
    </location>
</feature>
<dbReference type="Pfam" id="PF25976">
    <property type="entry name" value="LpqB_N"/>
    <property type="match status" value="1"/>
</dbReference>
<evidence type="ECO:0000256" key="5">
    <source>
        <dbReference type="ARBA" id="ARBA00023288"/>
    </source>
</evidence>
<dbReference type="HAMAP" id="MF_01373">
    <property type="entry name" value="LpqB_lipoprot"/>
    <property type="match status" value="1"/>
</dbReference>
<organism evidence="9 10">
    <name type="scientific">Corynebacterium meridianum</name>
    <dbReference type="NCBI Taxonomy" id="2765363"/>
    <lineage>
        <taxon>Bacteria</taxon>
        <taxon>Bacillati</taxon>
        <taxon>Actinomycetota</taxon>
        <taxon>Actinomycetes</taxon>
        <taxon>Mycobacteriales</taxon>
        <taxon>Corynebacteriaceae</taxon>
        <taxon>Corynebacterium</taxon>
    </lineage>
</organism>
<evidence type="ECO:0000256" key="3">
    <source>
        <dbReference type="ARBA" id="ARBA00023136"/>
    </source>
</evidence>
<protein>
    <recommendedName>
        <fullName evidence="6">Lipoprotein LpqB</fullName>
    </recommendedName>
</protein>
<sequence>MTQRRLRTPATLMLVIALIAGCTSLPGDSAPQAIRPFERTHPTEDELAPVPGQEPDLLLRGFFTAAGNPAQKHQAARGFLTGSMASNWDDTASTLVLDRIDLNAEPGATEDSISYKVRGTVVGTLATGGVYTPENGEYEATMELNRVNGEWRISALPPGVVLERTELRNKFSPHELFFFAPTGKFLVRDRRWVYNGQPSLDTALLSLLMEGPQADLAPGVVDEIPPEAVFTGAEDGVYHFTGFGDLDIDQRHRFAAQVVWTLAHSGARGPYRVELDGTPIDPAHDALTVEDVAEFNPNAFAGAISPLYALNEGSLMLVDGTDARPVAGPLGVAGNIGSAEISSSGGVVAVVENLGGAGTSGQSTSVMATDGRASSRLLLGPVGGQTAEVLAAGTLTRPSFEYEATALWTVLDGRTVARVARSTSTGELSQVEVDASSLNEPDNGGDDQLISVLRLSPDGVRVAMIRNGRVWVGTVARPAPGERKIVRPVEIAPAIGDTALALSWQQDGSLLVGTSSPDTPVWRVEVDGSAVTSLPTGNLTAPIVAVASSANTLYATDARAMLQLPASTNSAAFWREVPALQGTRAVPVVAD</sequence>
<evidence type="ECO:0000313" key="10">
    <source>
        <dbReference type="Proteomes" id="UP000645966"/>
    </source>
</evidence>
<proteinExistence type="inferred from homology"/>
<evidence type="ECO:0000259" key="8">
    <source>
        <dbReference type="SMART" id="SM00909"/>
    </source>
</evidence>
<evidence type="ECO:0000256" key="7">
    <source>
        <dbReference type="SAM" id="SignalP"/>
    </source>
</evidence>
<feature type="chain" id="PRO_5037773488" description="Lipoprotein LpqB" evidence="7">
    <location>
        <begin position="30"/>
        <end position="591"/>
    </location>
</feature>
<dbReference type="Pfam" id="PF10647">
    <property type="entry name" value="Gmad1"/>
    <property type="match status" value="1"/>
</dbReference>
<dbReference type="PROSITE" id="PS51257">
    <property type="entry name" value="PROKAR_LIPOPROTEIN"/>
    <property type="match status" value="1"/>
</dbReference>
<reference evidence="9" key="1">
    <citation type="submission" date="2020-12" db="EMBL/GenBank/DDBJ databases">
        <title>Genome public.</title>
        <authorList>
            <person name="Sun Q."/>
        </authorList>
    </citation>
    <scope>NUCLEOTIDE SEQUENCE</scope>
    <source>
        <strain evidence="9">CCM 8863</strain>
    </source>
</reference>
<dbReference type="InterPro" id="IPR023959">
    <property type="entry name" value="LpqB"/>
</dbReference>
<comment type="subcellular location">
    <subcellularLocation>
        <location evidence="6">Cell membrane</location>
        <topology evidence="6">Lipid-anchor</topology>
    </subcellularLocation>
</comment>
<keyword evidence="1 6" id="KW-1003">Cell membrane</keyword>
<evidence type="ECO:0000313" key="9">
    <source>
        <dbReference type="EMBL" id="MBI8989590.1"/>
    </source>
</evidence>
<comment type="similarity">
    <text evidence="6">Belongs to the LpqB lipoprotein family.</text>
</comment>